<evidence type="ECO:0000313" key="2">
    <source>
        <dbReference type="EMBL" id="SIQ58678.1"/>
    </source>
</evidence>
<sequence length="290" mass="32225">MSPTREEDKTGDALKAQRFQMLEDIASEMSSKLVVPTCFDVTIRLRELLDDPDAPVERISAAVSLDPMISSRLLSVANSVLNRRDGPPCKDLQSAIMRIGMKAVRSLALGVAMKQLLLAKDLTDFDGISRRLWTHSVTTAAACSVLARKFGRVTAEQALFAGLVHDLGASYMLYRASQYDELRQRPDTVKHLVYQWHESIGESLLFALGIPEEIAIATRDHDHPRPVPEYPRNLTDIVYIGNVMAGGHFEWMKKDFDAAGQARTELGEPYLSLIDDMKTATAELHSALDN</sequence>
<dbReference type="InterPro" id="IPR013976">
    <property type="entry name" value="HDOD"/>
</dbReference>
<evidence type="ECO:0000313" key="3">
    <source>
        <dbReference type="Proteomes" id="UP000186819"/>
    </source>
</evidence>
<dbReference type="PROSITE" id="PS51833">
    <property type="entry name" value="HDOD"/>
    <property type="match status" value="1"/>
</dbReference>
<dbReference type="RefSeq" id="WP_076601850.1">
    <property type="nucleotide sequence ID" value="NZ_FTMD01000005.1"/>
</dbReference>
<dbReference type="STRING" id="34027.SAMN05421829_105163"/>
<dbReference type="SUPFAM" id="SSF109604">
    <property type="entry name" value="HD-domain/PDEase-like"/>
    <property type="match status" value="1"/>
</dbReference>
<dbReference type="InterPro" id="IPR052340">
    <property type="entry name" value="RNase_Y/CdgJ"/>
</dbReference>
<dbReference type="Proteomes" id="UP000186819">
    <property type="component" value="Unassembled WGS sequence"/>
</dbReference>
<dbReference type="PANTHER" id="PTHR33525:SF3">
    <property type="entry name" value="RIBONUCLEASE Y"/>
    <property type="match status" value="1"/>
</dbReference>
<dbReference type="OrthoDB" id="9797768at2"/>
<accession>A0A1N6TZ69</accession>
<evidence type="ECO:0000259" key="1">
    <source>
        <dbReference type="PROSITE" id="PS51833"/>
    </source>
</evidence>
<dbReference type="Pfam" id="PF08668">
    <property type="entry name" value="HDOD"/>
    <property type="match status" value="1"/>
</dbReference>
<feature type="domain" description="HDOD" evidence="1">
    <location>
        <begin position="35"/>
        <end position="224"/>
    </location>
</feature>
<reference evidence="3" key="1">
    <citation type="submission" date="2017-01" db="EMBL/GenBank/DDBJ databases">
        <authorList>
            <person name="Varghese N."/>
            <person name="Submissions S."/>
        </authorList>
    </citation>
    <scope>NUCLEOTIDE SEQUENCE [LARGE SCALE GENOMIC DNA]</scope>
    <source>
        <strain evidence="3">ATCC 51758</strain>
    </source>
</reference>
<organism evidence="2 3">
    <name type="scientific">Aromatoleum tolulyticum</name>
    <dbReference type="NCBI Taxonomy" id="34027"/>
    <lineage>
        <taxon>Bacteria</taxon>
        <taxon>Pseudomonadati</taxon>
        <taxon>Pseudomonadota</taxon>
        <taxon>Betaproteobacteria</taxon>
        <taxon>Rhodocyclales</taxon>
        <taxon>Rhodocyclaceae</taxon>
        <taxon>Aromatoleum</taxon>
    </lineage>
</organism>
<keyword evidence="3" id="KW-1185">Reference proteome</keyword>
<dbReference type="AlphaFoldDB" id="A0A1N6TZ69"/>
<protein>
    <submittedName>
        <fullName evidence="2">HD-like signal output (HDOD) domain, no enzymatic activity</fullName>
    </submittedName>
</protein>
<proteinExistence type="predicted"/>
<gene>
    <name evidence="2" type="ORF">SAMN05421829_105163</name>
</gene>
<dbReference type="Gene3D" id="1.10.3210.10">
    <property type="entry name" value="Hypothetical protein af1432"/>
    <property type="match status" value="1"/>
</dbReference>
<dbReference type="EMBL" id="FTMD01000005">
    <property type="protein sequence ID" value="SIQ58678.1"/>
    <property type="molecule type" value="Genomic_DNA"/>
</dbReference>
<dbReference type="PANTHER" id="PTHR33525">
    <property type="match status" value="1"/>
</dbReference>
<name>A0A1N6TZ69_9RHOO</name>